<dbReference type="Proteomes" id="UP001732700">
    <property type="component" value="Chromosome 2D"/>
</dbReference>
<protein>
    <submittedName>
        <fullName evidence="1">Uncharacterized protein</fullName>
    </submittedName>
</protein>
<dbReference type="EnsemblPlants" id="AVESA.00010b.r2.2DG0354470.2">
    <property type="protein sequence ID" value="AVESA.00010b.r2.2DG0354470.2.CDS.1"/>
    <property type="gene ID" value="AVESA.00010b.r2.2DG0354470"/>
</dbReference>
<keyword evidence="2" id="KW-1185">Reference proteome</keyword>
<organism evidence="1 2">
    <name type="scientific">Avena sativa</name>
    <name type="common">Oat</name>
    <dbReference type="NCBI Taxonomy" id="4498"/>
    <lineage>
        <taxon>Eukaryota</taxon>
        <taxon>Viridiplantae</taxon>
        <taxon>Streptophyta</taxon>
        <taxon>Embryophyta</taxon>
        <taxon>Tracheophyta</taxon>
        <taxon>Spermatophyta</taxon>
        <taxon>Magnoliopsida</taxon>
        <taxon>Liliopsida</taxon>
        <taxon>Poales</taxon>
        <taxon>Poaceae</taxon>
        <taxon>BOP clade</taxon>
        <taxon>Pooideae</taxon>
        <taxon>Poodae</taxon>
        <taxon>Poeae</taxon>
        <taxon>Poeae Chloroplast Group 1 (Aveneae type)</taxon>
        <taxon>Aveninae</taxon>
        <taxon>Avena</taxon>
    </lineage>
</organism>
<name>A0ACD5UZQ0_AVESA</name>
<accession>A0ACD5UZQ0</accession>
<reference evidence="1" key="1">
    <citation type="submission" date="2021-05" db="EMBL/GenBank/DDBJ databases">
        <authorList>
            <person name="Scholz U."/>
            <person name="Mascher M."/>
            <person name="Fiebig A."/>
        </authorList>
    </citation>
    <scope>NUCLEOTIDE SEQUENCE [LARGE SCALE GENOMIC DNA]</scope>
</reference>
<reference evidence="1" key="2">
    <citation type="submission" date="2025-09" db="UniProtKB">
        <authorList>
            <consortium name="EnsemblPlants"/>
        </authorList>
    </citation>
    <scope>IDENTIFICATION</scope>
</reference>
<sequence length="1050" mass="114903">MGAIVQLLAVILLHLCIASCSFHLDHVQQSEQGHDYLRFADVSRHCQSVLSSATELPYDPNRPGRLKRELSFEKGDWRQDAGKAPLVPFDSEDAPKNGARRLLDPLSLATFLVTHVGGGDEEHRARAAVDISGGDEQHRASAAVNISGVLVLSVGRKDAVPGYGPHMSAVLPEFNLSAGSTRLKIIFEGVYTERANRKGEDEDDGERVLCMVGTAVLPKRSTDGVDPWGWAKNSVRSSVQPPVTADNNILLVLRYPKKLTLTTRAVLGKMESTSSASDAAYFDTVRLVSALISCCTYNFRPEELPAGLGDALPSRRSDADNGGGARDVYNGSNPCVVLSRYAREGQALTVLPGWHCSNSTTGTPCHSIGPFEMDREADADMVAGVRIIMQDLQCQEQHGSGTAMVSVVFRALSPWEDQRNAIWRTGLSGKTLSAEGMWNASTGHACMVACRGTAKACDFRVCLYFPTTMSITRLDAMLGQINGVDAAGGVAGPPLVSFRQHIWPRRFSGYYPDDGKPLVQYKYSYTKVKQAGELRQRSGSAFDFRKMVANYLPLSYPKIDGAGGGGDRRRSLSTLADRLTLCFLTVPGLFRHESIERPVLHLEVVSLEHLTGRYMPPRHISLSDMPRQEPPRSEGHQLLNVSAELSIFQDHWPQDSVMSLEGVYDPDDGRMHLIGCRDIHLRRLNSSASRDLELEEGMDCSIEVKVEYPPTTMHYFIMSTAKVQIASTRAAVDPLRFDALKLGALPVIYPQEQPGGFYRGVANGVLCIVLLSASLAAVLSQLRYLKSHADVAPYISQAMLTVQALGYGMPLVTGVEAILARVTLRSPGYDVAAAAPSSARSPYYMFDSGRLCETIEQVVKVLSLCALLLTLRLGQKVRRSRARMLARSPLDPARVPSDGKVLVYHYGVHLVLFLLILALNREAVTAEQQVALMHDLFLLPQAIGNAVWRVNCRPLRGSFYAGVTALRVLPHVYDYVRRPAAAVVGGARYSGEREFADAAGAGRFFANAGDVVIPLVAVVLAIVVHAQQRWNYAIVSRMGKPEQKKLQHIF</sequence>
<proteinExistence type="predicted"/>
<evidence type="ECO:0000313" key="1">
    <source>
        <dbReference type="EnsemblPlants" id="AVESA.00010b.r2.2DG0354470.2.CDS.1"/>
    </source>
</evidence>
<evidence type="ECO:0000313" key="2">
    <source>
        <dbReference type="Proteomes" id="UP001732700"/>
    </source>
</evidence>